<proteinExistence type="predicted"/>
<dbReference type="Proteomes" id="UP001289645">
    <property type="component" value="Unassembled WGS sequence"/>
</dbReference>
<gene>
    <name evidence="1" type="ORF">OHX15_03275</name>
</gene>
<protein>
    <submittedName>
        <fullName evidence="1">TetR/AcrR family transcriptional regulator</fullName>
    </submittedName>
</protein>
<reference evidence="1 2" key="1">
    <citation type="journal article" date="2021" name="Chemosphere">
        <title>Bioballs carrying a syntrophic Rhodococcus and Mycolicibacterium consortium for simultaneous sorption and biodegradation of fuel oil in contaminated freshwater.</title>
        <authorList>
            <person name="Naloka K."/>
            <person name="Polrit D."/>
            <person name="Muangchinda C."/>
            <person name="Thoetkiattikul H."/>
            <person name="Pinyakong O."/>
        </authorList>
    </citation>
    <scope>NUCLEOTIDE SEQUENCE [LARGE SCALE GENOMIC DNA]</scope>
    <source>
        <strain evidence="1 2">J101</strain>
    </source>
</reference>
<accession>A0ACC6MBS5</accession>
<name>A0ACC6MBS5_MYCPF</name>
<sequence>MAESIAEVGYGSTMVADVVRRARTSKSKFYAEFEDREACLLALLSETNDANLAAVAAAVDPSAPWQTQVRQAVETWFDWSERRRHVTLSWIRDVPALGPAARSLQREAMDRFVQLVQTLSDTDELKAAGISRIPQARAVLLIGGLRELTAHTVERDRPLAEVTEEAVRSSIALINPSI</sequence>
<keyword evidence="2" id="KW-1185">Reference proteome</keyword>
<evidence type="ECO:0000313" key="2">
    <source>
        <dbReference type="Proteomes" id="UP001289645"/>
    </source>
</evidence>
<organism evidence="1 2">
    <name type="scientific">Mycolicibacterium parafortuitum</name>
    <name type="common">Mycobacterium parafortuitum</name>
    <dbReference type="NCBI Taxonomy" id="39692"/>
    <lineage>
        <taxon>Bacteria</taxon>
        <taxon>Bacillati</taxon>
        <taxon>Actinomycetota</taxon>
        <taxon>Actinomycetes</taxon>
        <taxon>Mycobacteriales</taxon>
        <taxon>Mycobacteriaceae</taxon>
        <taxon>Mycolicibacterium</taxon>
    </lineage>
</organism>
<comment type="caution">
    <text evidence="1">The sequence shown here is derived from an EMBL/GenBank/DDBJ whole genome shotgun (WGS) entry which is preliminary data.</text>
</comment>
<evidence type="ECO:0000313" key="1">
    <source>
        <dbReference type="EMBL" id="MDZ5084398.1"/>
    </source>
</evidence>
<dbReference type="EMBL" id="JAOXLN010000002">
    <property type="protein sequence ID" value="MDZ5084398.1"/>
    <property type="molecule type" value="Genomic_DNA"/>
</dbReference>